<evidence type="ECO:0000313" key="1">
    <source>
        <dbReference type="EMBL" id="GIY00248.1"/>
    </source>
</evidence>
<gene>
    <name evidence="1" type="ORF">CEXT_603591</name>
</gene>
<accession>A0AAV4PRJ3</accession>
<reference evidence="1 2" key="1">
    <citation type="submission" date="2021-06" db="EMBL/GenBank/DDBJ databases">
        <title>Caerostris extrusa draft genome.</title>
        <authorList>
            <person name="Kono N."/>
            <person name="Arakawa K."/>
        </authorList>
    </citation>
    <scope>NUCLEOTIDE SEQUENCE [LARGE SCALE GENOMIC DNA]</scope>
</reference>
<dbReference type="EMBL" id="BPLR01005157">
    <property type="protein sequence ID" value="GIY00248.1"/>
    <property type="molecule type" value="Genomic_DNA"/>
</dbReference>
<proteinExistence type="predicted"/>
<name>A0AAV4PRJ3_CAEEX</name>
<dbReference type="Proteomes" id="UP001054945">
    <property type="component" value="Unassembled WGS sequence"/>
</dbReference>
<protein>
    <submittedName>
        <fullName evidence="1">Uncharacterized protein</fullName>
    </submittedName>
</protein>
<comment type="caution">
    <text evidence="1">The sequence shown here is derived from an EMBL/GenBank/DDBJ whole genome shotgun (WGS) entry which is preliminary data.</text>
</comment>
<sequence>MLTKLLVLEYQPQIVRTGFLRNYRQSHCSALVAEGKITVMDRCGGKMAEQEASGEFMMVLNASDDIAD</sequence>
<keyword evidence="2" id="KW-1185">Reference proteome</keyword>
<dbReference type="AlphaFoldDB" id="A0AAV4PRJ3"/>
<evidence type="ECO:0000313" key="2">
    <source>
        <dbReference type="Proteomes" id="UP001054945"/>
    </source>
</evidence>
<organism evidence="1 2">
    <name type="scientific">Caerostris extrusa</name>
    <name type="common">Bark spider</name>
    <name type="synonym">Caerostris bankana</name>
    <dbReference type="NCBI Taxonomy" id="172846"/>
    <lineage>
        <taxon>Eukaryota</taxon>
        <taxon>Metazoa</taxon>
        <taxon>Ecdysozoa</taxon>
        <taxon>Arthropoda</taxon>
        <taxon>Chelicerata</taxon>
        <taxon>Arachnida</taxon>
        <taxon>Araneae</taxon>
        <taxon>Araneomorphae</taxon>
        <taxon>Entelegynae</taxon>
        <taxon>Araneoidea</taxon>
        <taxon>Araneidae</taxon>
        <taxon>Caerostris</taxon>
    </lineage>
</organism>